<evidence type="ECO:0000313" key="5">
    <source>
        <dbReference type="EMBL" id="MCQ4041311.1"/>
    </source>
</evidence>
<dbReference type="Proteomes" id="UP001206206">
    <property type="component" value="Unassembled WGS sequence"/>
</dbReference>
<dbReference type="GO" id="GO:0009014">
    <property type="term" value="F:succinyl-diaminopimelate desuccinylase activity"/>
    <property type="evidence" value="ECO:0007669"/>
    <property type="project" value="UniProtKB-EC"/>
</dbReference>
<comment type="caution">
    <text evidence="5">The sequence shown here is derived from an EMBL/GenBank/DDBJ whole genome shotgun (WGS) entry which is preliminary data.</text>
</comment>
<dbReference type="RefSeq" id="WP_255925273.1">
    <property type="nucleotide sequence ID" value="NZ_JANFNH010000002.1"/>
</dbReference>
<evidence type="ECO:0000256" key="1">
    <source>
        <dbReference type="ARBA" id="ARBA00022723"/>
    </source>
</evidence>
<dbReference type="Pfam" id="PF01546">
    <property type="entry name" value="Peptidase_M20"/>
    <property type="match status" value="1"/>
</dbReference>
<dbReference type="NCBIfam" id="TIGR01900">
    <property type="entry name" value="dapE-gram_pos"/>
    <property type="match status" value="1"/>
</dbReference>
<dbReference type="PANTHER" id="PTHR43808:SF31">
    <property type="entry name" value="N-ACETYL-L-CITRULLINE DEACETYLASE"/>
    <property type="match status" value="1"/>
</dbReference>
<dbReference type="Gene3D" id="3.40.630.10">
    <property type="entry name" value="Zn peptidases"/>
    <property type="match status" value="1"/>
</dbReference>
<dbReference type="EC" id="3.5.1.18" evidence="3"/>
<evidence type="ECO:0000256" key="2">
    <source>
        <dbReference type="ARBA" id="ARBA00022801"/>
    </source>
</evidence>
<dbReference type="SUPFAM" id="SSF55031">
    <property type="entry name" value="Bacterial exopeptidase dimerisation domain"/>
    <property type="match status" value="1"/>
</dbReference>
<dbReference type="Pfam" id="PF07687">
    <property type="entry name" value="M20_dimer"/>
    <property type="match status" value="1"/>
</dbReference>
<feature type="domain" description="Peptidase M20 dimerisation" evidence="4">
    <location>
        <begin position="180"/>
        <end position="274"/>
    </location>
</feature>
<dbReference type="EMBL" id="JANFNH010000002">
    <property type="protein sequence ID" value="MCQ4041311.1"/>
    <property type="molecule type" value="Genomic_DNA"/>
</dbReference>
<sequence length="374" mass="39737">MTSTATTTREHHRVLHSTDLLELTDGLVAIRSVSGNERELADLVERRLLDRAPDLTVRRIGNNVIARTGKGAQQRIVLAGHLDTVPEFPPGSRATNGAPETVRGLGAVDMKGGVAVMLALAERAKDSGFDLTFLFYDKEEIGSRRSETNLLLTDYPYLLGGDLAILLEPTNGRVEAGCQGNLVVDLGFDGVRAHTARPWQGVNAIHRAAVALARISGFVPEPVDIDGLVYRQALCVVGVDGGVQGDVVPDHCSVRVNYRHAPTLDSAAALDVVTGLAPEADRVRVVLSSPPAPPALAHPLVAQACAAAGGEIKPRLGWSDVGRFAAHGIPAINFGPGDPELAHTPREFVSRDALETCYTALLAFLAHGAERPIR</sequence>
<keyword evidence="2 5" id="KW-0378">Hydrolase</keyword>
<keyword evidence="6" id="KW-1185">Reference proteome</keyword>
<name>A0ABT1P928_9ACTN</name>
<protein>
    <recommendedName>
        <fullName evidence="3">Succinyl-diaminopimelate desuccinylase</fullName>
        <ecNumber evidence="3">3.5.1.18</ecNumber>
    </recommendedName>
</protein>
<dbReference type="InterPro" id="IPR011650">
    <property type="entry name" value="Peptidase_M20_dimer"/>
</dbReference>
<dbReference type="SUPFAM" id="SSF53187">
    <property type="entry name" value="Zn-dependent exopeptidases"/>
    <property type="match status" value="1"/>
</dbReference>
<organism evidence="5 6">
    <name type="scientific">Streptantibioticus rubrisoli</name>
    <dbReference type="NCBI Taxonomy" id="1387313"/>
    <lineage>
        <taxon>Bacteria</taxon>
        <taxon>Bacillati</taxon>
        <taxon>Actinomycetota</taxon>
        <taxon>Actinomycetes</taxon>
        <taxon>Kitasatosporales</taxon>
        <taxon>Streptomycetaceae</taxon>
        <taxon>Streptantibioticus</taxon>
    </lineage>
</organism>
<dbReference type="PANTHER" id="PTHR43808">
    <property type="entry name" value="ACETYLORNITHINE DEACETYLASE"/>
    <property type="match status" value="1"/>
</dbReference>
<evidence type="ECO:0000313" key="6">
    <source>
        <dbReference type="Proteomes" id="UP001206206"/>
    </source>
</evidence>
<evidence type="ECO:0000256" key="3">
    <source>
        <dbReference type="NCBIfam" id="TIGR01900"/>
    </source>
</evidence>
<reference evidence="5 6" key="1">
    <citation type="submission" date="2022-06" db="EMBL/GenBank/DDBJ databases">
        <title>Draft genome sequence of type strain Streptomyces rubrisoli DSM 42083.</title>
        <authorList>
            <person name="Duangmal K."/>
            <person name="Klaysubun C."/>
        </authorList>
    </citation>
    <scope>NUCLEOTIDE SEQUENCE [LARGE SCALE GENOMIC DNA]</scope>
    <source>
        <strain evidence="5 6">DSM 42083</strain>
    </source>
</reference>
<gene>
    <name evidence="5" type="primary">dapE</name>
    <name evidence="5" type="ORF">NON19_04520</name>
</gene>
<dbReference type="InterPro" id="IPR050072">
    <property type="entry name" value="Peptidase_M20A"/>
</dbReference>
<proteinExistence type="predicted"/>
<keyword evidence="1" id="KW-0479">Metal-binding</keyword>
<dbReference type="InterPro" id="IPR036264">
    <property type="entry name" value="Bact_exopeptidase_dim_dom"/>
</dbReference>
<evidence type="ECO:0000259" key="4">
    <source>
        <dbReference type="Pfam" id="PF07687"/>
    </source>
</evidence>
<accession>A0ABT1P928</accession>
<dbReference type="InterPro" id="IPR010174">
    <property type="entry name" value="Succinyl-DAP_deSuclase_DapE"/>
</dbReference>
<dbReference type="Gene3D" id="3.30.70.360">
    <property type="match status" value="1"/>
</dbReference>
<dbReference type="InterPro" id="IPR002933">
    <property type="entry name" value="Peptidase_M20"/>
</dbReference>